<dbReference type="GeneID" id="106066224"/>
<evidence type="ECO:0000256" key="1">
    <source>
        <dbReference type="SAM" id="Phobius"/>
    </source>
</evidence>
<gene>
    <name evidence="4" type="primary">LOC106066224</name>
</gene>
<sequence length="282" mass="30868">MESTEALMFVCWLFGSLLGTRCDNIELQQPECRYSSTGFSQNNTILVRGVARVQDYSNASIQILINTHASLNASLVSSYCVMRLDDSNATATVGDCSLHVSEGNNVVTFTITLPSSPGVCLGKIAARLINDKEHKDSNELDLSGVCETNQITADMLINGQNVSHGGYLKVNTDTLSIRAICQSPLSPCKLHLSFNDRTQIQEAESILQYEVTYPMPKSTSITLAVYVCNNNQPSQKYTYNVAVDFTKDKAGSIVVVVICCILGPIIYPMSLVVIYLIRNALF</sequence>
<name>A0A9W2YUJ5_BIOGL</name>
<dbReference type="Proteomes" id="UP001165740">
    <property type="component" value="Chromosome 14"/>
</dbReference>
<organism evidence="3 4">
    <name type="scientific">Biomphalaria glabrata</name>
    <name type="common">Bloodfluke planorb</name>
    <name type="synonym">Freshwater snail</name>
    <dbReference type="NCBI Taxonomy" id="6526"/>
    <lineage>
        <taxon>Eukaryota</taxon>
        <taxon>Metazoa</taxon>
        <taxon>Spiralia</taxon>
        <taxon>Lophotrochozoa</taxon>
        <taxon>Mollusca</taxon>
        <taxon>Gastropoda</taxon>
        <taxon>Heterobranchia</taxon>
        <taxon>Euthyneura</taxon>
        <taxon>Panpulmonata</taxon>
        <taxon>Hygrophila</taxon>
        <taxon>Lymnaeoidea</taxon>
        <taxon>Planorbidae</taxon>
        <taxon>Biomphalaria</taxon>
    </lineage>
</organism>
<keyword evidence="2" id="KW-0732">Signal</keyword>
<keyword evidence="3" id="KW-1185">Reference proteome</keyword>
<accession>A0A9W2YUJ5</accession>
<keyword evidence="1" id="KW-1133">Transmembrane helix</keyword>
<dbReference type="AlphaFoldDB" id="A0A9W2YUJ5"/>
<dbReference type="OrthoDB" id="10285440at2759"/>
<protein>
    <submittedName>
        <fullName evidence="4">Uncharacterized protein LOC106066224 isoform X1</fullName>
    </submittedName>
</protein>
<keyword evidence="1" id="KW-0812">Transmembrane</keyword>
<keyword evidence="1" id="KW-0472">Membrane</keyword>
<dbReference type="RefSeq" id="XP_055866405.1">
    <property type="nucleotide sequence ID" value="XM_056010430.1"/>
</dbReference>
<feature type="signal peptide" evidence="2">
    <location>
        <begin position="1"/>
        <end position="22"/>
    </location>
</feature>
<feature type="transmembrane region" description="Helical" evidence="1">
    <location>
        <begin position="253"/>
        <end position="277"/>
    </location>
</feature>
<proteinExistence type="predicted"/>
<reference evidence="4" key="1">
    <citation type="submission" date="2025-08" db="UniProtKB">
        <authorList>
            <consortium name="RefSeq"/>
        </authorList>
    </citation>
    <scope>IDENTIFICATION</scope>
</reference>
<evidence type="ECO:0000313" key="4">
    <source>
        <dbReference type="RefSeq" id="XP_055866405.1"/>
    </source>
</evidence>
<evidence type="ECO:0000313" key="3">
    <source>
        <dbReference type="Proteomes" id="UP001165740"/>
    </source>
</evidence>
<feature type="chain" id="PRO_5040909998" evidence="2">
    <location>
        <begin position="23"/>
        <end position="282"/>
    </location>
</feature>
<evidence type="ECO:0000256" key="2">
    <source>
        <dbReference type="SAM" id="SignalP"/>
    </source>
</evidence>